<name>A0A1I7UV76_9PELO</name>
<dbReference type="PROSITE" id="PS50181">
    <property type="entry name" value="FBOX"/>
    <property type="match status" value="1"/>
</dbReference>
<organism evidence="2 3">
    <name type="scientific">Caenorhabditis tropicalis</name>
    <dbReference type="NCBI Taxonomy" id="1561998"/>
    <lineage>
        <taxon>Eukaryota</taxon>
        <taxon>Metazoa</taxon>
        <taxon>Ecdysozoa</taxon>
        <taxon>Nematoda</taxon>
        <taxon>Chromadorea</taxon>
        <taxon>Rhabditida</taxon>
        <taxon>Rhabditina</taxon>
        <taxon>Rhabditomorpha</taxon>
        <taxon>Rhabditoidea</taxon>
        <taxon>Rhabditidae</taxon>
        <taxon>Peloderinae</taxon>
        <taxon>Caenorhabditis</taxon>
    </lineage>
</organism>
<keyword evidence="2" id="KW-1185">Reference proteome</keyword>
<dbReference type="AlphaFoldDB" id="A0A1I7UV76"/>
<dbReference type="eggNOG" id="ENOG502TJTA">
    <property type="taxonomic scope" value="Eukaryota"/>
</dbReference>
<dbReference type="InterPro" id="IPR012885">
    <property type="entry name" value="F-box_Sdz-33"/>
</dbReference>
<dbReference type="PANTHER" id="PTHR21503:SF8">
    <property type="entry name" value="F-BOX ASSOCIATED DOMAIN-CONTAINING PROTEIN-RELATED"/>
    <property type="match status" value="1"/>
</dbReference>
<evidence type="ECO:0000313" key="2">
    <source>
        <dbReference type="Proteomes" id="UP000095282"/>
    </source>
</evidence>
<accession>A0A1I7UV76</accession>
<dbReference type="PANTHER" id="PTHR21503">
    <property type="entry name" value="F-BOX-CONTAINING HYPOTHETICAL PROTEIN C.ELEGANS"/>
    <property type="match status" value="1"/>
</dbReference>
<dbReference type="Proteomes" id="UP000095282">
    <property type="component" value="Unplaced"/>
</dbReference>
<dbReference type="WBParaSite" id="Csp11.Scaffold630.g19677.t1">
    <property type="protein sequence ID" value="Csp11.Scaffold630.g19677.t1"/>
    <property type="gene ID" value="Csp11.Scaffold630.g19677"/>
</dbReference>
<reference evidence="3" key="1">
    <citation type="submission" date="2016-11" db="UniProtKB">
        <authorList>
            <consortium name="WormBaseParasite"/>
        </authorList>
    </citation>
    <scope>IDENTIFICATION</scope>
</reference>
<dbReference type="Pfam" id="PF00646">
    <property type="entry name" value="F-box"/>
    <property type="match status" value="1"/>
</dbReference>
<evidence type="ECO:0000313" key="3">
    <source>
        <dbReference type="WBParaSite" id="Csp11.Scaffold630.g19677.t1"/>
    </source>
</evidence>
<sequence>MDRFSLFRLPAVVISEVMKMYHLFDIIMLSMCSKRARSLTKTFRLNRKAATVNVIFSSSAAVRIQNEKNKSIYFYITSAPISNNQVVNIGNSMIPMSIETKNSGCQVTFYFEDLFEGLKTVSEYFCSLFEKDVNDIDVSSSLNPNAPLIVMKWILERQERFHSVKAESETANDEVAKFFLENANRGDNSSFKLPTTSDFQIDLKFEQNKLEMLDCHWFSFDNLMNINCIELDAQESKLTNIEMNTFLKHWISTTLKFKMLVVIMEPMNIDVLLSGIPFIEQFGLRAFREHEYGNGSDCIEGGLDIQRNDGVWATINTEPDTDRTDFGFIVWIDGGHDKFDEW</sequence>
<proteinExistence type="predicted"/>
<feature type="domain" description="F-box" evidence="1">
    <location>
        <begin position="3"/>
        <end position="49"/>
    </location>
</feature>
<evidence type="ECO:0000259" key="1">
    <source>
        <dbReference type="PROSITE" id="PS50181"/>
    </source>
</evidence>
<dbReference type="Pfam" id="PF07735">
    <property type="entry name" value="FBA_2"/>
    <property type="match status" value="1"/>
</dbReference>
<protein>
    <submittedName>
        <fullName evidence="3">F-box domain-containing protein</fullName>
    </submittedName>
</protein>
<dbReference type="InterPro" id="IPR001810">
    <property type="entry name" value="F-box_dom"/>
</dbReference>